<protein>
    <submittedName>
        <fullName evidence="4">Thioredoxin domain-containing protein</fullName>
    </submittedName>
</protein>
<evidence type="ECO:0000259" key="3">
    <source>
        <dbReference type="Pfam" id="PF07833"/>
    </source>
</evidence>
<feature type="chain" id="PRO_5046391544" evidence="1">
    <location>
        <begin position="22"/>
        <end position="215"/>
    </location>
</feature>
<evidence type="ECO:0000313" key="4">
    <source>
        <dbReference type="EMBL" id="MDP5276465.1"/>
    </source>
</evidence>
<sequence>MKKTLFITGLFILLFSVTVFAASEFKMIVNGTQVDVELKVIDGATYVPLRAVGEMLGADVIYDGTTKTITINDEGQTTSEYAKYEEDAKRLYQTSPKDLKPETRELLMDVNYQSIILPDQFEEKIDNEESFFVYFFSPACHHCIYTTPLLNPIAEEVGVELFQYNVYEFEQGWEYVNSTPTIIYFENGQQKDLISGGITNDVVANQYKEFLMNNK</sequence>
<dbReference type="InterPro" id="IPR036582">
    <property type="entry name" value="Mao_N_sf"/>
</dbReference>
<dbReference type="Gene3D" id="3.30.457.10">
    <property type="entry name" value="Copper amine oxidase-like, N-terminal domain"/>
    <property type="match status" value="1"/>
</dbReference>
<dbReference type="SUPFAM" id="SSF55383">
    <property type="entry name" value="Copper amine oxidase, domain N"/>
    <property type="match status" value="1"/>
</dbReference>
<dbReference type="Pfam" id="PF07833">
    <property type="entry name" value="Cu_amine_oxidN1"/>
    <property type="match status" value="1"/>
</dbReference>
<accession>A0ABT9J632</accession>
<feature type="domain" description="Thioredoxin" evidence="2">
    <location>
        <begin position="118"/>
        <end position="205"/>
    </location>
</feature>
<evidence type="ECO:0000256" key="1">
    <source>
        <dbReference type="SAM" id="SignalP"/>
    </source>
</evidence>
<feature type="domain" description="Copper amine oxidase-like N-terminal" evidence="3">
    <location>
        <begin position="29"/>
        <end position="78"/>
    </location>
</feature>
<comment type="caution">
    <text evidence="4">The sequence shown here is derived from an EMBL/GenBank/DDBJ whole genome shotgun (WGS) entry which is preliminary data.</text>
</comment>
<evidence type="ECO:0000313" key="5">
    <source>
        <dbReference type="Proteomes" id="UP001231941"/>
    </source>
</evidence>
<dbReference type="EMBL" id="JAVAMP010000014">
    <property type="protein sequence ID" value="MDP5276465.1"/>
    <property type="molecule type" value="Genomic_DNA"/>
</dbReference>
<evidence type="ECO:0000259" key="2">
    <source>
        <dbReference type="Pfam" id="PF00085"/>
    </source>
</evidence>
<keyword evidence="5" id="KW-1185">Reference proteome</keyword>
<name>A0ABT9J632_9BACL</name>
<proteinExistence type="predicted"/>
<gene>
    <name evidence="4" type="ORF">Q5Y73_20430</name>
</gene>
<dbReference type="InterPro" id="IPR013766">
    <property type="entry name" value="Thioredoxin_domain"/>
</dbReference>
<reference evidence="4 5" key="1">
    <citation type="submission" date="2023-08" db="EMBL/GenBank/DDBJ databases">
        <authorList>
            <person name="Park J.-S."/>
        </authorList>
    </citation>
    <scope>NUCLEOTIDE SEQUENCE [LARGE SCALE GENOMIC DNA]</scope>
    <source>
        <strain evidence="4 5">2205SS18-9</strain>
    </source>
</reference>
<dbReference type="Gene3D" id="3.40.30.10">
    <property type="entry name" value="Glutaredoxin"/>
    <property type="match status" value="1"/>
</dbReference>
<dbReference type="CDD" id="cd02947">
    <property type="entry name" value="TRX_family"/>
    <property type="match status" value="1"/>
</dbReference>
<dbReference type="SUPFAM" id="SSF52833">
    <property type="entry name" value="Thioredoxin-like"/>
    <property type="match status" value="1"/>
</dbReference>
<dbReference type="Proteomes" id="UP001231941">
    <property type="component" value="Unassembled WGS sequence"/>
</dbReference>
<organism evidence="4 5">
    <name type="scientific">Chengkuizengella axinellae</name>
    <dbReference type="NCBI Taxonomy" id="3064388"/>
    <lineage>
        <taxon>Bacteria</taxon>
        <taxon>Bacillati</taxon>
        <taxon>Bacillota</taxon>
        <taxon>Bacilli</taxon>
        <taxon>Bacillales</taxon>
        <taxon>Paenibacillaceae</taxon>
        <taxon>Chengkuizengella</taxon>
    </lineage>
</organism>
<keyword evidence="1" id="KW-0732">Signal</keyword>
<dbReference type="Pfam" id="PF00085">
    <property type="entry name" value="Thioredoxin"/>
    <property type="match status" value="1"/>
</dbReference>
<dbReference type="InterPro" id="IPR012854">
    <property type="entry name" value="Cu_amine_oxidase-like_N"/>
</dbReference>
<dbReference type="RefSeq" id="WP_305993768.1">
    <property type="nucleotide sequence ID" value="NZ_JAVAMP010000014.1"/>
</dbReference>
<dbReference type="InterPro" id="IPR036249">
    <property type="entry name" value="Thioredoxin-like_sf"/>
</dbReference>
<feature type="signal peptide" evidence="1">
    <location>
        <begin position="1"/>
        <end position="21"/>
    </location>
</feature>